<dbReference type="PROSITE" id="PS50995">
    <property type="entry name" value="HTH_MARR_2"/>
    <property type="match status" value="1"/>
</dbReference>
<proteinExistence type="predicted"/>
<dbReference type="AlphaFoldDB" id="A0A8J4HCB1"/>
<evidence type="ECO:0000259" key="4">
    <source>
        <dbReference type="PROSITE" id="PS50995"/>
    </source>
</evidence>
<name>A0A8J4HCB1_9PROT</name>
<dbReference type="InterPro" id="IPR036388">
    <property type="entry name" value="WH-like_DNA-bd_sf"/>
</dbReference>
<evidence type="ECO:0000256" key="1">
    <source>
        <dbReference type="ARBA" id="ARBA00023015"/>
    </source>
</evidence>
<organism evidence="5">
    <name type="scientific">Acidicaldus sp</name>
    <dbReference type="NCBI Taxonomy" id="1872105"/>
    <lineage>
        <taxon>Bacteria</taxon>
        <taxon>Pseudomonadati</taxon>
        <taxon>Pseudomonadota</taxon>
        <taxon>Alphaproteobacteria</taxon>
        <taxon>Acetobacterales</taxon>
        <taxon>Acetobacteraceae</taxon>
        <taxon>Acidicaldus</taxon>
    </lineage>
</organism>
<keyword evidence="2" id="KW-0238">DNA-binding</keyword>
<evidence type="ECO:0000313" key="5">
    <source>
        <dbReference type="EMBL" id="HGC43757.1"/>
    </source>
</evidence>
<dbReference type="GO" id="GO:0003700">
    <property type="term" value="F:DNA-binding transcription factor activity"/>
    <property type="evidence" value="ECO:0007669"/>
    <property type="project" value="InterPro"/>
</dbReference>
<sequence length="110" mass="11970">MGARDLTPTQFTALIKIVERGAVTQNLLGRFTAMDPATIQGVVRRLLARDLIRRDADPADRRTHVLRATATGLELAGQAVACARRITEATLAPLAPAERTLFLALLRKLV</sequence>
<evidence type="ECO:0000256" key="3">
    <source>
        <dbReference type="ARBA" id="ARBA00023163"/>
    </source>
</evidence>
<dbReference type="Pfam" id="PF01047">
    <property type="entry name" value="MarR"/>
    <property type="match status" value="1"/>
</dbReference>
<dbReference type="PANTHER" id="PTHR33164:SF95">
    <property type="entry name" value="TRANSCRIPTIONAL REGULATOR"/>
    <property type="match status" value="1"/>
</dbReference>
<dbReference type="GO" id="GO:0006950">
    <property type="term" value="P:response to stress"/>
    <property type="evidence" value="ECO:0007669"/>
    <property type="project" value="TreeGrafter"/>
</dbReference>
<gene>
    <name evidence="5" type="ORF">ENY07_11140</name>
</gene>
<dbReference type="PROSITE" id="PS01117">
    <property type="entry name" value="HTH_MARR_1"/>
    <property type="match status" value="1"/>
</dbReference>
<evidence type="ECO:0000256" key="2">
    <source>
        <dbReference type="ARBA" id="ARBA00023125"/>
    </source>
</evidence>
<dbReference type="InterPro" id="IPR036390">
    <property type="entry name" value="WH_DNA-bd_sf"/>
</dbReference>
<dbReference type="InterPro" id="IPR000835">
    <property type="entry name" value="HTH_MarR-typ"/>
</dbReference>
<reference evidence="5" key="1">
    <citation type="journal article" date="2020" name="mSystems">
        <title>Genome- and Community-Level Interaction Insights into Carbon Utilization and Element Cycling Functions of Hydrothermarchaeota in Hydrothermal Sediment.</title>
        <authorList>
            <person name="Zhou Z."/>
            <person name="Liu Y."/>
            <person name="Xu W."/>
            <person name="Pan J."/>
            <person name="Luo Z.H."/>
            <person name="Li M."/>
        </authorList>
    </citation>
    <scope>NUCLEOTIDE SEQUENCE</scope>
    <source>
        <strain evidence="5">SpSt-997</strain>
    </source>
</reference>
<dbReference type="InterPro" id="IPR039422">
    <property type="entry name" value="MarR/SlyA-like"/>
</dbReference>
<dbReference type="GO" id="GO:0003677">
    <property type="term" value="F:DNA binding"/>
    <property type="evidence" value="ECO:0007669"/>
    <property type="project" value="UniProtKB-KW"/>
</dbReference>
<protein>
    <submittedName>
        <fullName evidence="5">MarR family transcriptional regulator</fullName>
    </submittedName>
</protein>
<accession>A0A8J4HCB1</accession>
<comment type="caution">
    <text evidence="5">The sequence shown here is derived from an EMBL/GenBank/DDBJ whole genome shotgun (WGS) entry which is preliminary data.</text>
</comment>
<feature type="domain" description="HTH marR-type" evidence="4">
    <location>
        <begin position="1"/>
        <end position="110"/>
    </location>
</feature>
<dbReference type="Gene3D" id="1.10.10.10">
    <property type="entry name" value="Winged helix-like DNA-binding domain superfamily/Winged helix DNA-binding domain"/>
    <property type="match status" value="1"/>
</dbReference>
<dbReference type="InterPro" id="IPR023187">
    <property type="entry name" value="Tscrpt_reg_MarR-type_CS"/>
</dbReference>
<dbReference type="PANTHER" id="PTHR33164">
    <property type="entry name" value="TRANSCRIPTIONAL REGULATOR, MARR FAMILY"/>
    <property type="match status" value="1"/>
</dbReference>
<keyword evidence="3" id="KW-0804">Transcription</keyword>
<keyword evidence="1" id="KW-0805">Transcription regulation</keyword>
<dbReference type="EMBL" id="DTQM01000214">
    <property type="protein sequence ID" value="HGC43757.1"/>
    <property type="molecule type" value="Genomic_DNA"/>
</dbReference>
<dbReference type="SMART" id="SM00347">
    <property type="entry name" value="HTH_MARR"/>
    <property type="match status" value="1"/>
</dbReference>
<dbReference type="SUPFAM" id="SSF46785">
    <property type="entry name" value="Winged helix' DNA-binding domain"/>
    <property type="match status" value="1"/>
</dbReference>